<sequence length="345" mass="37986">MQFSNKVLVLSVLAVASHGVWAQSSALEVDVSVPTTASASKAVLARVTLRNTSAQPVKVLKSLLPVAGQSSMLFDISRDGQPLPYVGAVRLRRAPVASDYLTLAAGKSVSYSVDLREHVDFSASGHYTVRYRVESPDGDMSVLTSLPRTVWISAAPTVRSIEAASAVSQMTRSFGGNVTFDGCSAQQREDINAAFAQARSYIRNAVAHLENNNWGTVRYTTWFGTYDQARHDELLGKMRNIRDTFENETITADCGCNTSDYAWVKPGIKYRVHLCKSFWPAPVAGTDSKAGTLIHETSHFHGVGNTSDIRYRQDRAQLLAQRFPERAIHNADSYEYFSENNPKLD</sequence>
<dbReference type="Pfam" id="PF14521">
    <property type="entry name" value="Aspzincin_M35"/>
    <property type="match status" value="1"/>
</dbReference>
<evidence type="ECO:0000256" key="6">
    <source>
        <dbReference type="ARBA" id="ARBA00022833"/>
    </source>
</evidence>
<keyword evidence="3" id="KW-0645">Protease</keyword>
<keyword evidence="5 10" id="KW-0378">Hydrolase</keyword>
<keyword evidence="7" id="KW-0482">Metalloprotease</keyword>
<organism evidence="10 11">
    <name type="scientific">Roseateles rivi</name>
    <dbReference type="NCBI Taxonomy" id="3299028"/>
    <lineage>
        <taxon>Bacteria</taxon>
        <taxon>Pseudomonadati</taxon>
        <taxon>Pseudomonadota</taxon>
        <taxon>Betaproteobacteria</taxon>
        <taxon>Burkholderiales</taxon>
        <taxon>Sphaerotilaceae</taxon>
        <taxon>Roseateles</taxon>
    </lineage>
</organism>
<gene>
    <name evidence="10" type="ORF">ACG0Z6_13570</name>
</gene>
<dbReference type="InterPro" id="IPR024079">
    <property type="entry name" value="MetalloPept_cat_dom_sf"/>
</dbReference>
<reference evidence="10 11" key="1">
    <citation type="submission" date="2024-08" db="EMBL/GenBank/DDBJ databases">
        <authorList>
            <person name="Lu H."/>
        </authorList>
    </citation>
    <scope>NUCLEOTIDE SEQUENCE [LARGE SCALE GENOMIC DNA]</scope>
    <source>
        <strain evidence="10 11">BYS180W</strain>
    </source>
</reference>
<comment type="caution">
    <text evidence="10">The sequence shown here is derived from an EMBL/GenBank/DDBJ whole genome shotgun (WGS) entry which is preliminary data.</text>
</comment>
<protein>
    <submittedName>
        <fullName evidence="10">M35 family metallo-endopeptidase</fullName>
        <ecNumber evidence="10">3.4.24.-</ecNumber>
    </submittedName>
</protein>
<evidence type="ECO:0000256" key="2">
    <source>
        <dbReference type="ARBA" id="ARBA00010279"/>
    </source>
</evidence>
<keyword evidence="8" id="KW-0732">Signal</keyword>
<accession>A0ABW7FY86</accession>
<evidence type="ECO:0000256" key="1">
    <source>
        <dbReference type="ARBA" id="ARBA00001947"/>
    </source>
</evidence>
<proteinExistence type="inferred from homology"/>
<evidence type="ECO:0000256" key="8">
    <source>
        <dbReference type="SAM" id="SignalP"/>
    </source>
</evidence>
<keyword evidence="4" id="KW-0479">Metal-binding</keyword>
<feature type="chain" id="PRO_5045498816" evidence="8">
    <location>
        <begin position="23"/>
        <end position="345"/>
    </location>
</feature>
<evidence type="ECO:0000256" key="3">
    <source>
        <dbReference type="ARBA" id="ARBA00022670"/>
    </source>
</evidence>
<evidence type="ECO:0000313" key="11">
    <source>
        <dbReference type="Proteomes" id="UP001606099"/>
    </source>
</evidence>
<dbReference type="InterPro" id="IPR029463">
    <property type="entry name" value="Lys_MEP"/>
</dbReference>
<dbReference type="Proteomes" id="UP001606099">
    <property type="component" value="Unassembled WGS sequence"/>
</dbReference>
<dbReference type="PANTHER" id="PTHR37016">
    <property type="match status" value="1"/>
</dbReference>
<evidence type="ECO:0000259" key="9">
    <source>
        <dbReference type="SMART" id="SM01351"/>
    </source>
</evidence>
<dbReference type="PANTHER" id="PTHR37016:SF3">
    <property type="entry name" value="NEUTRAL PROTEASE 2-RELATED"/>
    <property type="match status" value="1"/>
</dbReference>
<dbReference type="SMART" id="SM01351">
    <property type="entry name" value="Aspzincin_M35"/>
    <property type="match status" value="1"/>
</dbReference>
<evidence type="ECO:0000256" key="7">
    <source>
        <dbReference type="ARBA" id="ARBA00023049"/>
    </source>
</evidence>
<dbReference type="InterPro" id="IPR050414">
    <property type="entry name" value="Fungal_M35_metalloproteases"/>
</dbReference>
<dbReference type="EMBL" id="JBIGHZ010000005">
    <property type="protein sequence ID" value="MFG6449253.1"/>
    <property type="molecule type" value="Genomic_DNA"/>
</dbReference>
<dbReference type="GO" id="GO:0016787">
    <property type="term" value="F:hydrolase activity"/>
    <property type="evidence" value="ECO:0007669"/>
    <property type="project" value="UniProtKB-KW"/>
</dbReference>
<name>A0ABW7FY86_9BURK</name>
<dbReference type="EC" id="3.4.24.-" evidence="10"/>
<evidence type="ECO:0000256" key="5">
    <source>
        <dbReference type="ARBA" id="ARBA00022801"/>
    </source>
</evidence>
<comment type="cofactor">
    <cofactor evidence="1">
        <name>Zn(2+)</name>
        <dbReference type="ChEBI" id="CHEBI:29105"/>
    </cofactor>
</comment>
<comment type="similarity">
    <text evidence="2">Belongs to the peptidase M35 family.</text>
</comment>
<dbReference type="RefSeq" id="WP_394462262.1">
    <property type="nucleotide sequence ID" value="NZ_JBIGHZ010000005.1"/>
</dbReference>
<keyword evidence="6" id="KW-0862">Zinc</keyword>
<dbReference type="Gene3D" id="2.60.40.2970">
    <property type="match status" value="1"/>
</dbReference>
<dbReference type="Gene3D" id="3.40.390.10">
    <property type="entry name" value="Collagenase (Catalytic Domain)"/>
    <property type="match status" value="1"/>
</dbReference>
<evidence type="ECO:0000313" key="10">
    <source>
        <dbReference type="EMBL" id="MFG6449253.1"/>
    </source>
</evidence>
<feature type="signal peptide" evidence="8">
    <location>
        <begin position="1"/>
        <end position="22"/>
    </location>
</feature>
<feature type="domain" description="Lysine-specific metallo-endopeptidase" evidence="9">
    <location>
        <begin position="207"/>
        <end position="339"/>
    </location>
</feature>
<keyword evidence="11" id="KW-1185">Reference proteome</keyword>
<evidence type="ECO:0000256" key="4">
    <source>
        <dbReference type="ARBA" id="ARBA00022723"/>
    </source>
</evidence>
<dbReference type="SUPFAM" id="SSF55486">
    <property type="entry name" value="Metalloproteases ('zincins'), catalytic domain"/>
    <property type="match status" value="1"/>
</dbReference>